<evidence type="ECO:0000256" key="1">
    <source>
        <dbReference type="SAM" id="MobiDB-lite"/>
    </source>
</evidence>
<dbReference type="EMBL" id="JAFFHB010000009">
    <property type="protein sequence ID" value="KAK4662373.1"/>
    <property type="molecule type" value="Genomic_DNA"/>
</dbReference>
<dbReference type="InterPro" id="IPR037401">
    <property type="entry name" value="SnoaL-like"/>
</dbReference>
<dbReference type="GeneID" id="87935371"/>
<evidence type="ECO:0000259" key="2">
    <source>
        <dbReference type="Pfam" id="PF13577"/>
    </source>
</evidence>
<feature type="region of interest" description="Disordered" evidence="1">
    <location>
        <begin position="208"/>
        <end position="232"/>
    </location>
</feature>
<dbReference type="InterPro" id="IPR032710">
    <property type="entry name" value="NTF2-like_dom_sf"/>
</dbReference>
<protein>
    <recommendedName>
        <fullName evidence="2">SnoaL-like domain-containing protein</fullName>
    </recommendedName>
</protein>
<dbReference type="SUPFAM" id="SSF54427">
    <property type="entry name" value="NTF2-like"/>
    <property type="match status" value="1"/>
</dbReference>
<feature type="domain" description="SnoaL-like" evidence="2">
    <location>
        <begin position="111"/>
        <end position="207"/>
    </location>
</feature>
<dbReference type="Gene3D" id="3.10.450.50">
    <property type="match status" value="1"/>
</dbReference>
<evidence type="ECO:0000313" key="3">
    <source>
        <dbReference type="EMBL" id="KAK4662373.1"/>
    </source>
</evidence>
<accession>A0ABR0H2W2</accession>
<feature type="compositionally biased region" description="Polar residues" evidence="1">
    <location>
        <begin position="209"/>
        <end position="228"/>
    </location>
</feature>
<gene>
    <name evidence="3" type="ORF">QC763_700220</name>
</gene>
<comment type="caution">
    <text evidence="3">The sequence shown here is derived from an EMBL/GenBank/DDBJ whole genome shotgun (WGS) entry which is preliminary data.</text>
</comment>
<dbReference type="Pfam" id="PF13577">
    <property type="entry name" value="SnoaL_4"/>
    <property type="match status" value="1"/>
</dbReference>
<organism evidence="3 4">
    <name type="scientific">Podospora pseudopauciseta</name>
    <dbReference type="NCBI Taxonomy" id="2093780"/>
    <lineage>
        <taxon>Eukaryota</taxon>
        <taxon>Fungi</taxon>
        <taxon>Dikarya</taxon>
        <taxon>Ascomycota</taxon>
        <taxon>Pezizomycotina</taxon>
        <taxon>Sordariomycetes</taxon>
        <taxon>Sordariomycetidae</taxon>
        <taxon>Sordariales</taxon>
        <taxon>Podosporaceae</taxon>
        <taxon>Podospora</taxon>
    </lineage>
</organism>
<sequence>MLPKYRLTSTSWQRARGEAGCDLPAGPAHWYKKALLGLHELSFLATTSSKFYNTVWRHRQAHLSSKVTSSHFITGIHTKVHTYSTLELVTMTSPQDPHTKLYSHINGQASDLLDRYAVSELCKGWPVYRDASEWQNYRDLFTAEGAYVWTTWSGPRTVDEFISISKAGKEKDVFIMHRECGTLVELGKDKTRAIGKMKATITHRFKFSPQHSNGTHAASNGSNGTTGTHPHDAAKAEGEYEFDVDCDCRFIFFVEKNASTNNEWKTRYVKLFYEKDKVVTVDGFTAPRFSKAELERIPKGYKYLGAAQARLGYEIDLDLPTASGELWDRMYGEMEKWLDGGKVDLFWEGKQ</sequence>
<name>A0ABR0H2W2_9PEZI</name>
<dbReference type="Proteomes" id="UP001326199">
    <property type="component" value="Unassembled WGS sequence"/>
</dbReference>
<evidence type="ECO:0000313" key="4">
    <source>
        <dbReference type="Proteomes" id="UP001326199"/>
    </source>
</evidence>
<dbReference type="RefSeq" id="XP_062762339.1">
    <property type="nucleotide sequence ID" value="XM_062915028.1"/>
</dbReference>
<proteinExistence type="predicted"/>
<reference evidence="3 4" key="1">
    <citation type="journal article" date="2023" name="bioRxiv">
        <title>High-quality genome assemblies of four members of thePodospora anserinaspecies complex.</title>
        <authorList>
            <person name="Ament-Velasquez S.L."/>
            <person name="Vogan A.A."/>
            <person name="Wallerman O."/>
            <person name="Hartmann F."/>
            <person name="Gautier V."/>
            <person name="Silar P."/>
            <person name="Giraud T."/>
            <person name="Johannesson H."/>
        </authorList>
    </citation>
    <scope>NUCLEOTIDE SEQUENCE [LARGE SCALE GENOMIC DNA]</scope>
    <source>
        <strain evidence="3 4">CBS 411.78</strain>
    </source>
</reference>
<keyword evidence="4" id="KW-1185">Reference proteome</keyword>